<dbReference type="Gene3D" id="1.10.10.1490">
    <property type="match status" value="1"/>
</dbReference>
<organismHost>
    <name type="scientific">Pyrobaculum</name>
    <dbReference type="NCBI Taxonomy" id="2276"/>
</organismHost>
<keyword evidence="3" id="KW-1185">Reference proteome</keyword>
<dbReference type="KEGG" id="vg:4432019"/>
<dbReference type="Pfam" id="PF22376">
    <property type="entry name" value="PSV_trans_reg_dom"/>
    <property type="match status" value="1"/>
</dbReference>
<dbReference type="InterPro" id="IPR055248">
    <property type="entry name" value="PSV_trans_reg_dom"/>
</dbReference>
<feature type="disulfide bond" evidence="4">
    <location>
        <begin position="24"/>
        <end position="66"/>
    </location>
</feature>
<dbReference type="RefSeq" id="YP_015525.1">
    <property type="nucleotide sequence ID" value="NC_005872.1"/>
</dbReference>
<dbReference type="EMBL" id="AJ635161">
    <property type="protein sequence ID" value="CAG25623.1"/>
    <property type="molecule type" value="Genomic_DNA"/>
</dbReference>
<dbReference type="GeneID" id="4432019"/>
<dbReference type="InterPro" id="IPR036390">
    <property type="entry name" value="WH_DNA-bd_sf"/>
</dbReference>
<dbReference type="PDB" id="2VXZ">
    <property type="method" value="X-ray"/>
    <property type="resolution" value="1.70 A"/>
    <property type="chains" value="A=1-165"/>
</dbReference>
<dbReference type="EvolutionaryTrace" id="Q6ZYJ9"/>
<evidence type="ECO:0007829" key="4">
    <source>
        <dbReference type="PDB" id="2VXZ"/>
    </source>
</evidence>
<proteinExistence type="evidence at protein level"/>
<evidence type="ECO:0000259" key="1">
    <source>
        <dbReference type="Pfam" id="PF22376"/>
    </source>
</evidence>
<sequence>MPIGHSREVLVRLRDILALLADGCKTTSLIQQRLGLSHGRAKALIYVLEKEGRVTRVAFGNVALVCLSMDQYRQLVDGMIREVERLVTTNKLKFISPPRLHDLIIKDPQARKFFSSIIPIAHRTAIILSFLNHLLKMIYGEPYVKTDETVYLTANRKVHIEPPAK</sequence>
<organism evidence="2 3">
    <name type="scientific">Pyrobaculum spherical virus (isolate United States/Yellowstone)</name>
    <name type="common">PSV</name>
    <dbReference type="NCBI Taxonomy" id="654907"/>
    <lineage>
        <taxon>Viruses</taxon>
        <taxon>Viruses incertae sedis</taxon>
        <taxon>Globuloviridae</taxon>
        <taxon>Alphaglobulovirus</taxon>
        <taxon>Alphaglobulovirus obsidianense</taxon>
    </lineage>
</organism>
<reference evidence="4" key="2">
    <citation type="journal article" date="2010" name="J. Struct. Funct. Genomics">
        <title>The Scottish Structural Proteomics Facility: targets, methods and outputs.</title>
        <authorList>
            <person name="Oke M."/>
            <person name="Carter L.G."/>
            <person name="Johnson K.A."/>
            <person name="Liu H."/>
            <person name="McMahon S.A."/>
            <person name="Yan X."/>
            <person name="Kerou M."/>
            <person name="Weikart N.D."/>
            <person name="Kadi N."/>
            <person name="Sheikh M.A."/>
            <person name="Schmelz S."/>
            <person name="Dorward M."/>
            <person name="Zawadzki M."/>
            <person name="Cozens C."/>
            <person name="Falconer H."/>
            <person name="Powers H."/>
            <person name="Overton I.M."/>
            <person name="van Niekerk C.A."/>
            <person name="Peng X."/>
            <person name="Patel P."/>
            <person name="Garrett R.A."/>
            <person name="Prangishvili D."/>
            <person name="Botting C.H."/>
            <person name="Coote P.J."/>
            <person name="Dryden D.T."/>
            <person name="Barton G.J."/>
            <person name="Schwarz-Linek U."/>
            <person name="Challis G.L."/>
            <person name="Taylor G.L."/>
            <person name="White M.F."/>
            <person name="Naismith J.H."/>
        </authorList>
    </citation>
    <scope>X-RAY CRYSTALLOGRAPHY (1.70 ANGSTROMS)</scope>
    <scope>DISULFIDE BONDS</scope>
</reference>
<keyword evidence="4" id="KW-0002">3D-structure</keyword>
<name>Q6ZYJ9_PSVY</name>
<feature type="domain" description="PSV transcriptional regulator" evidence="1">
    <location>
        <begin position="72"/>
        <end position="152"/>
    </location>
</feature>
<evidence type="ECO:0000313" key="3">
    <source>
        <dbReference type="Proteomes" id="UP000008777"/>
    </source>
</evidence>
<protein>
    <recommendedName>
        <fullName evidence="1">PSV transcriptional regulator domain-containing protein</fullName>
    </recommendedName>
</protein>
<evidence type="ECO:0000313" key="2">
    <source>
        <dbReference type="EMBL" id="CAG25623.1"/>
    </source>
</evidence>
<organismHost>
    <name type="scientific">Thermoproteus tenax</name>
    <dbReference type="NCBI Taxonomy" id="2271"/>
</organismHost>
<dbReference type="Gene3D" id="1.10.10.10">
    <property type="entry name" value="Winged helix-like DNA-binding domain superfamily/Winged helix DNA-binding domain"/>
    <property type="match status" value="1"/>
</dbReference>
<dbReference type="PDBsum" id="2VXZ"/>
<dbReference type="InterPro" id="IPR036388">
    <property type="entry name" value="WH-like_DNA-bd_sf"/>
</dbReference>
<accession>Q6ZYJ9</accession>
<reference evidence="2 3" key="1">
    <citation type="journal article" date="2004" name="Virology">
        <title>Morphology and genome organisation of the virus PSV of the hyperthermophilic archaeal genera Pyrobaculum and Thermoproteus: A novel virus family, the Globuloviridae.</title>
        <authorList>
            <person name="Haering M."/>
            <person name="Peng X."/>
            <person name="Bruegger K."/>
            <person name="Rachel R."/>
            <person name="Stetter K.O."/>
            <person name="Garrett R.A."/>
            <person name="Prangishvili D."/>
        </authorList>
    </citation>
    <scope>NUCLEOTIDE SEQUENCE [LARGE SCALE GENOMIC DNA]</scope>
    <source>
        <strain evidence="3">Isolate United States/Yellowstone</strain>
    </source>
</reference>
<dbReference type="Proteomes" id="UP000008777">
    <property type="component" value="Segment"/>
</dbReference>
<dbReference type="SUPFAM" id="SSF46785">
    <property type="entry name" value="Winged helix' DNA-binding domain"/>
    <property type="match status" value="1"/>
</dbReference>
<dbReference type="SMR" id="Q6ZYJ9"/>